<keyword evidence="3" id="KW-0325">Glycoprotein</keyword>
<dbReference type="AlphaFoldDB" id="A0A1R3K1L1"/>
<keyword evidence="1" id="KW-0732">Signal</keyword>
<gene>
    <name evidence="7" type="ORF">COLO4_12244</name>
</gene>
<dbReference type="Gene3D" id="2.60.40.420">
    <property type="entry name" value="Cupredoxins - blue copper proteins"/>
    <property type="match status" value="1"/>
</dbReference>
<dbReference type="PANTHER" id="PTHR33021:SF262">
    <property type="entry name" value="EARLY NODULIN-LIKE PROTEIN 20"/>
    <property type="match status" value="1"/>
</dbReference>
<name>A0A1R3K1L1_9ROSI</name>
<keyword evidence="8" id="KW-1185">Reference proteome</keyword>
<dbReference type="InterPro" id="IPR039391">
    <property type="entry name" value="Phytocyanin-like"/>
</dbReference>
<dbReference type="Proteomes" id="UP000187203">
    <property type="component" value="Unassembled WGS sequence"/>
</dbReference>
<dbReference type="Pfam" id="PF02298">
    <property type="entry name" value="Cu_bind_like"/>
    <property type="match status" value="1"/>
</dbReference>
<comment type="caution">
    <text evidence="7">The sequence shown here is derived from an EMBL/GenBank/DDBJ whole genome shotgun (WGS) entry which is preliminary data.</text>
</comment>
<evidence type="ECO:0000256" key="4">
    <source>
        <dbReference type="ARBA" id="ARBA00035011"/>
    </source>
</evidence>
<evidence type="ECO:0000256" key="5">
    <source>
        <dbReference type="ARBA" id="ARBA00037626"/>
    </source>
</evidence>
<evidence type="ECO:0000313" key="7">
    <source>
        <dbReference type="EMBL" id="OMP00975.1"/>
    </source>
</evidence>
<dbReference type="EMBL" id="AWUE01014874">
    <property type="protein sequence ID" value="OMP00975.1"/>
    <property type="molecule type" value="Genomic_DNA"/>
</dbReference>
<dbReference type="STRING" id="93759.A0A1R3K1L1"/>
<organism evidence="7 8">
    <name type="scientific">Corchorus olitorius</name>
    <dbReference type="NCBI Taxonomy" id="93759"/>
    <lineage>
        <taxon>Eukaryota</taxon>
        <taxon>Viridiplantae</taxon>
        <taxon>Streptophyta</taxon>
        <taxon>Embryophyta</taxon>
        <taxon>Tracheophyta</taxon>
        <taxon>Spermatophyta</taxon>
        <taxon>Magnoliopsida</taxon>
        <taxon>eudicotyledons</taxon>
        <taxon>Gunneridae</taxon>
        <taxon>Pentapetalae</taxon>
        <taxon>rosids</taxon>
        <taxon>malvids</taxon>
        <taxon>Malvales</taxon>
        <taxon>Malvaceae</taxon>
        <taxon>Grewioideae</taxon>
        <taxon>Apeibeae</taxon>
        <taxon>Corchorus</taxon>
    </lineage>
</organism>
<feature type="domain" description="Phytocyanin" evidence="6">
    <location>
        <begin position="12"/>
        <end position="107"/>
    </location>
</feature>
<dbReference type="InterPro" id="IPR003245">
    <property type="entry name" value="Phytocyanin_dom"/>
</dbReference>
<dbReference type="GO" id="GO:0005886">
    <property type="term" value="C:plasma membrane"/>
    <property type="evidence" value="ECO:0007669"/>
    <property type="project" value="TreeGrafter"/>
</dbReference>
<reference evidence="8" key="1">
    <citation type="submission" date="2013-09" db="EMBL/GenBank/DDBJ databases">
        <title>Corchorus olitorius genome sequencing.</title>
        <authorList>
            <person name="Alam M."/>
            <person name="Haque M.S."/>
            <person name="Islam M.S."/>
            <person name="Emdad E.M."/>
            <person name="Islam M.M."/>
            <person name="Ahmed B."/>
            <person name="Halim A."/>
            <person name="Hossen Q.M.M."/>
            <person name="Hossain M.Z."/>
            <person name="Ahmed R."/>
            <person name="Khan M.M."/>
            <person name="Islam R."/>
            <person name="Rashid M.M."/>
            <person name="Khan S.A."/>
            <person name="Rahman M.S."/>
            <person name="Alam M."/>
            <person name="Yahiya A.S."/>
            <person name="Khan M.S."/>
            <person name="Azam M.S."/>
            <person name="Haque T."/>
            <person name="Lashkar M.Z.H."/>
            <person name="Akhand A.I."/>
            <person name="Morshed G."/>
            <person name="Roy S."/>
            <person name="Uddin K.S."/>
            <person name="Rabeya T."/>
            <person name="Hossain A.S."/>
            <person name="Chowdhury A."/>
            <person name="Snigdha A.R."/>
            <person name="Mortoza M.S."/>
            <person name="Matin S.A."/>
            <person name="Hoque S.M.E."/>
            <person name="Islam M.K."/>
            <person name="Roy D.K."/>
            <person name="Haider R."/>
            <person name="Moosa M.M."/>
            <person name="Elias S.M."/>
            <person name="Hasan A.M."/>
            <person name="Jahan S."/>
            <person name="Shafiuddin M."/>
            <person name="Mahmood N."/>
            <person name="Shommy N.S."/>
        </authorList>
    </citation>
    <scope>NUCLEOTIDE SEQUENCE [LARGE SCALE GENOMIC DNA]</scope>
    <source>
        <strain evidence="8">cv. O-4</strain>
    </source>
</reference>
<keyword evidence="2" id="KW-1015">Disulfide bond</keyword>
<evidence type="ECO:0000256" key="1">
    <source>
        <dbReference type="ARBA" id="ARBA00022729"/>
    </source>
</evidence>
<evidence type="ECO:0000313" key="8">
    <source>
        <dbReference type="Proteomes" id="UP000187203"/>
    </source>
</evidence>
<dbReference type="GO" id="GO:0009055">
    <property type="term" value="F:electron transfer activity"/>
    <property type="evidence" value="ECO:0007669"/>
    <property type="project" value="InterPro"/>
</dbReference>
<dbReference type="PANTHER" id="PTHR33021">
    <property type="entry name" value="BLUE COPPER PROTEIN"/>
    <property type="match status" value="1"/>
</dbReference>
<protein>
    <submittedName>
        <fullName evidence="7">Plastocyanin-like protein</fullName>
    </submittedName>
</protein>
<dbReference type="SUPFAM" id="SSF49503">
    <property type="entry name" value="Cupredoxins"/>
    <property type="match status" value="1"/>
</dbReference>
<comment type="similarity">
    <text evidence="4">Belongs to the early nodulin-like (ENODL) family.</text>
</comment>
<proteinExistence type="inferred from homology"/>
<dbReference type="FunFam" id="2.60.40.420:FF:000018">
    <property type="entry name" value="Lamin-like protein"/>
    <property type="match status" value="1"/>
</dbReference>
<sequence>MMLMMLEFAMGKLHRVGDKQGWNPNVNYSQWSFHQQFFVVFNFDKHYFNVLEVNQTSYETCNDQTFVRNITRGGRDVVELTEARPYYFLSSGGYCFHGMKVAINVEFHQAPAPAPAKINVSPSNSGCSMDLLILIAISMLYLVLLL</sequence>
<comment type="function">
    <text evidence="5">May act as a carbohydrate transporter.</text>
</comment>
<evidence type="ECO:0000256" key="3">
    <source>
        <dbReference type="ARBA" id="ARBA00023180"/>
    </source>
</evidence>
<evidence type="ECO:0000256" key="2">
    <source>
        <dbReference type="ARBA" id="ARBA00023157"/>
    </source>
</evidence>
<dbReference type="OrthoDB" id="676939at2759"/>
<dbReference type="InterPro" id="IPR008972">
    <property type="entry name" value="Cupredoxin"/>
</dbReference>
<accession>A0A1R3K1L1</accession>
<dbReference type="PROSITE" id="PS51485">
    <property type="entry name" value="PHYTOCYANIN"/>
    <property type="match status" value="1"/>
</dbReference>
<evidence type="ECO:0000259" key="6">
    <source>
        <dbReference type="PROSITE" id="PS51485"/>
    </source>
</evidence>